<sequence length="339" mass="38071">MSKFVPLTVIKGAGHEFIPLPQGENATVADFHTIRTKTDAPAHITSGFYKIEAGPARPAHYDFEESKYVLSGQIDVLDEATGITHHLVPGDFAFFHVGSKVKGFAFYAVTRPVRAPHPNLKGREEDTKSRLPTLITMTTCIGYAYFLPKDEIFNLEYLDVALEIFYEEGKTEWRMAGDSVMFTSDTIDLVGLREMLGDLELTRTSPEFILKMLDFITEGQLRTALEPTGWAGGYINLSLYRHEYFYIPIHSSSYTSILTMSAPEEPGTVQVVGEPKHFKLETLSRDLERIHGKGKAGWKLVQAHKIKLVSITIETEDIAALVEHYESLGVEVEWGQKKK</sequence>
<dbReference type="PANTHER" id="PTHR36169">
    <property type="entry name" value="ETHANOLAMINE UTILIZATION PROTEIN EUTQ"/>
    <property type="match status" value="1"/>
</dbReference>
<comment type="caution">
    <text evidence="2">The sequence shown here is derived from an EMBL/GenBank/DDBJ whole genome shotgun (WGS) entry which is preliminary data.</text>
</comment>
<evidence type="ECO:0000259" key="1">
    <source>
        <dbReference type="Pfam" id="PF05899"/>
    </source>
</evidence>
<evidence type="ECO:0000313" key="2">
    <source>
        <dbReference type="EMBL" id="KAF5544148.1"/>
    </source>
</evidence>
<dbReference type="PANTHER" id="PTHR36169:SF1">
    <property type="entry name" value="ACETATE KINASE EUTQ"/>
    <property type="match status" value="1"/>
</dbReference>
<name>A0A8H5MXC6_9HYPO</name>
<dbReference type="Proteomes" id="UP000582016">
    <property type="component" value="Unassembled WGS sequence"/>
</dbReference>
<dbReference type="InterPro" id="IPR008579">
    <property type="entry name" value="UGlyAH_Cupin_dom"/>
</dbReference>
<feature type="domain" description="(S)-ureidoglycine aminohydrolase cupin" evidence="1">
    <location>
        <begin position="57"/>
        <end position="102"/>
    </location>
</feature>
<reference evidence="2 3" key="1">
    <citation type="submission" date="2020-05" db="EMBL/GenBank/DDBJ databases">
        <title>Identification and distribution of gene clusters putatively required for synthesis of sphingolipid metabolism inhibitors in phylogenetically diverse species of the filamentous fungus Fusarium.</title>
        <authorList>
            <person name="Kim H.-S."/>
            <person name="Busman M."/>
            <person name="Brown D.W."/>
            <person name="Divon H."/>
            <person name="Uhlig S."/>
            <person name="Proctor R.H."/>
        </authorList>
    </citation>
    <scope>NUCLEOTIDE SEQUENCE [LARGE SCALE GENOMIC DNA]</scope>
    <source>
        <strain evidence="2 3">NRRL 13617</strain>
    </source>
</reference>
<dbReference type="Pfam" id="PF05899">
    <property type="entry name" value="Cupin_3"/>
    <property type="match status" value="1"/>
</dbReference>
<dbReference type="InterPro" id="IPR010424">
    <property type="entry name" value="EutQ"/>
</dbReference>
<evidence type="ECO:0000313" key="3">
    <source>
        <dbReference type="Proteomes" id="UP000582016"/>
    </source>
</evidence>
<protein>
    <submittedName>
        <fullName evidence="2">Ethanolamine utilization</fullName>
    </submittedName>
</protein>
<gene>
    <name evidence="2" type="ORF">FPHYL_11084</name>
</gene>
<organism evidence="2 3">
    <name type="scientific">Fusarium phyllophilum</name>
    <dbReference type="NCBI Taxonomy" id="47803"/>
    <lineage>
        <taxon>Eukaryota</taxon>
        <taxon>Fungi</taxon>
        <taxon>Dikarya</taxon>
        <taxon>Ascomycota</taxon>
        <taxon>Pezizomycotina</taxon>
        <taxon>Sordariomycetes</taxon>
        <taxon>Hypocreomycetidae</taxon>
        <taxon>Hypocreales</taxon>
        <taxon>Nectriaceae</taxon>
        <taxon>Fusarium</taxon>
        <taxon>Fusarium fujikuroi species complex</taxon>
    </lineage>
</organism>
<accession>A0A8H5MXC6</accession>
<dbReference type="InterPro" id="IPR011051">
    <property type="entry name" value="RmlC_Cupin_sf"/>
</dbReference>
<dbReference type="SUPFAM" id="SSF51182">
    <property type="entry name" value="RmlC-like cupins"/>
    <property type="match status" value="1"/>
</dbReference>
<proteinExistence type="predicted"/>
<dbReference type="InterPro" id="IPR014710">
    <property type="entry name" value="RmlC-like_jellyroll"/>
</dbReference>
<dbReference type="OrthoDB" id="4419870at2759"/>
<dbReference type="Gene3D" id="2.60.120.10">
    <property type="entry name" value="Jelly Rolls"/>
    <property type="match status" value="1"/>
</dbReference>
<dbReference type="EMBL" id="JAAOAQ010000502">
    <property type="protein sequence ID" value="KAF5544148.1"/>
    <property type="molecule type" value="Genomic_DNA"/>
</dbReference>
<keyword evidence="3" id="KW-1185">Reference proteome</keyword>
<dbReference type="AlphaFoldDB" id="A0A8H5MXC6"/>